<dbReference type="EMBL" id="CM017697">
    <property type="protein sequence ID" value="TYH00372.1"/>
    <property type="molecule type" value="Genomic_DNA"/>
</dbReference>
<dbReference type="PANTHER" id="PTHR21596:SF82">
    <property type="entry name" value="FACTOR OF DNA METHYLATION 5-LIKE"/>
    <property type="match status" value="1"/>
</dbReference>
<dbReference type="GO" id="GO:0080188">
    <property type="term" value="P:gene silencing by siRNA-directed DNA methylation"/>
    <property type="evidence" value="ECO:0007669"/>
    <property type="project" value="InterPro"/>
</dbReference>
<evidence type="ECO:0000256" key="1">
    <source>
        <dbReference type="SAM" id="Phobius"/>
    </source>
</evidence>
<dbReference type="AlphaFoldDB" id="A0A5D2F4H3"/>
<reference evidence="3 4" key="1">
    <citation type="submission" date="2019-06" db="EMBL/GenBank/DDBJ databases">
        <title>WGS assembly of Gossypium darwinii.</title>
        <authorList>
            <person name="Chen Z.J."/>
            <person name="Sreedasyam A."/>
            <person name="Ando A."/>
            <person name="Song Q."/>
            <person name="De L."/>
            <person name="Hulse-Kemp A."/>
            <person name="Ding M."/>
            <person name="Ye W."/>
            <person name="Kirkbride R."/>
            <person name="Jenkins J."/>
            <person name="Plott C."/>
            <person name="Lovell J."/>
            <person name="Lin Y.-M."/>
            <person name="Vaughn R."/>
            <person name="Liu B."/>
            <person name="Li W."/>
            <person name="Simpson S."/>
            <person name="Scheffler B."/>
            <person name="Saski C."/>
            <person name="Grover C."/>
            <person name="Hu G."/>
            <person name="Conover J."/>
            <person name="Carlson J."/>
            <person name="Shu S."/>
            <person name="Boston L."/>
            <person name="Williams M."/>
            <person name="Peterson D."/>
            <person name="Mcgee K."/>
            <person name="Jones D."/>
            <person name="Wendel J."/>
            <person name="Stelly D."/>
            <person name="Grimwood J."/>
            <person name="Schmutz J."/>
        </authorList>
    </citation>
    <scope>NUCLEOTIDE SEQUENCE [LARGE SCALE GENOMIC DNA]</scope>
    <source>
        <strain evidence="3">1808015.09</strain>
    </source>
</reference>
<keyword evidence="1" id="KW-0812">Transmembrane</keyword>
<sequence>MNEDDERLKELRNECGEMIFVVVIDALLESEEYNPSGRYVVSKLWNFEEDQKASLKEAIKHLIPERSLQQVDPFTYRAHGKPSCELTPVFCLNIYMSFIAMLIYVLTIL</sequence>
<gene>
    <name evidence="3" type="ORF">ES288_A10G270700v1</name>
</gene>
<proteinExistence type="predicted"/>
<dbReference type="InterPro" id="IPR045177">
    <property type="entry name" value="FDM1-5/IDN2"/>
</dbReference>
<dbReference type="Proteomes" id="UP000323506">
    <property type="component" value="Chromosome A10"/>
</dbReference>
<feature type="domain" description="Factor of DNA methylation 1-5/IDN2" evidence="2">
    <location>
        <begin position="1"/>
        <end position="64"/>
    </location>
</feature>
<evidence type="ECO:0000313" key="3">
    <source>
        <dbReference type="EMBL" id="TYH00372.1"/>
    </source>
</evidence>
<evidence type="ECO:0000313" key="4">
    <source>
        <dbReference type="Proteomes" id="UP000323506"/>
    </source>
</evidence>
<dbReference type="PANTHER" id="PTHR21596">
    <property type="entry name" value="RIBONUCLEASE P SUBUNIT P38"/>
    <property type="match status" value="1"/>
</dbReference>
<keyword evidence="4" id="KW-1185">Reference proteome</keyword>
<protein>
    <recommendedName>
        <fullName evidence="2">Factor of DNA methylation 1-5/IDN2 domain-containing protein</fullName>
    </recommendedName>
</protein>
<feature type="transmembrane region" description="Helical" evidence="1">
    <location>
        <begin position="86"/>
        <end position="106"/>
    </location>
</feature>
<accession>A0A5D2F4H3</accession>
<dbReference type="InterPro" id="IPR005379">
    <property type="entry name" value="FDM1-5/IDN2_XH"/>
</dbReference>
<keyword evidence="1" id="KW-1133">Transmembrane helix</keyword>
<evidence type="ECO:0000259" key="2">
    <source>
        <dbReference type="Pfam" id="PF03469"/>
    </source>
</evidence>
<name>A0A5D2F4H3_GOSDA</name>
<organism evidence="3 4">
    <name type="scientific">Gossypium darwinii</name>
    <name type="common">Darwin's cotton</name>
    <name type="synonym">Gossypium barbadense var. darwinii</name>
    <dbReference type="NCBI Taxonomy" id="34276"/>
    <lineage>
        <taxon>Eukaryota</taxon>
        <taxon>Viridiplantae</taxon>
        <taxon>Streptophyta</taxon>
        <taxon>Embryophyta</taxon>
        <taxon>Tracheophyta</taxon>
        <taxon>Spermatophyta</taxon>
        <taxon>Magnoliopsida</taxon>
        <taxon>eudicotyledons</taxon>
        <taxon>Gunneridae</taxon>
        <taxon>Pentapetalae</taxon>
        <taxon>rosids</taxon>
        <taxon>malvids</taxon>
        <taxon>Malvales</taxon>
        <taxon>Malvaceae</taxon>
        <taxon>Malvoideae</taxon>
        <taxon>Gossypium</taxon>
    </lineage>
</organism>
<keyword evidence="1" id="KW-0472">Membrane</keyword>
<dbReference type="Pfam" id="PF03469">
    <property type="entry name" value="XH"/>
    <property type="match status" value="1"/>
</dbReference>